<dbReference type="InterPro" id="IPR024523">
    <property type="entry name" value="DUF3793"/>
</dbReference>
<evidence type="ECO:0000313" key="2">
    <source>
        <dbReference type="Proteomes" id="UP000237798"/>
    </source>
</evidence>
<dbReference type="Proteomes" id="UP000237798">
    <property type="component" value="Unassembled WGS sequence"/>
</dbReference>
<proteinExistence type="predicted"/>
<dbReference type="EMBL" id="PVXP01000022">
    <property type="protein sequence ID" value="PRR85201.1"/>
    <property type="molecule type" value="Genomic_DNA"/>
</dbReference>
<dbReference type="Pfam" id="PF12672">
    <property type="entry name" value="DUF3793"/>
    <property type="match status" value="1"/>
</dbReference>
<dbReference type="RefSeq" id="WP_106009442.1">
    <property type="nucleotide sequence ID" value="NZ_JALCPJ010000002.1"/>
</dbReference>
<comment type="caution">
    <text evidence="1">The sequence shown here is derived from an EMBL/GenBank/DDBJ whole genome shotgun (WGS) entry which is preliminary data.</text>
</comment>
<name>A0A2T0BMV9_9CLOT</name>
<organism evidence="1 2">
    <name type="scientific">Clostridium luticellarii</name>
    <dbReference type="NCBI Taxonomy" id="1691940"/>
    <lineage>
        <taxon>Bacteria</taxon>
        <taxon>Bacillati</taxon>
        <taxon>Bacillota</taxon>
        <taxon>Clostridia</taxon>
        <taxon>Eubacteriales</taxon>
        <taxon>Clostridiaceae</taxon>
        <taxon>Clostridium</taxon>
    </lineage>
</organism>
<keyword evidence="2" id="KW-1185">Reference proteome</keyword>
<reference evidence="1 2" key="1">
    <citation type="submission" date="2018-03" db="EMBL/GenBank/DDBJ databases">
        <title>Genome sequence of Clostridium luticellarii DSM 29923.</title>
        <authorList>
            <person name="Poehlein A."/>
            <person name="Daniel R."/>
        </authorList>
    </citation>
    <scope>NUCLEOTIDE SEQUENCE [LARGE SCALE GENOMIC DNA]</scope>
    <source>
        <strain evidence="1 2">DSM 29923</strain>
    </source>
</reference>
<sequence length="208" mass="24358">MNENNFTGFIFEEDDEKKYMMTLITYSISPTISGYKPASIINISNKYKSMYDLWCKYGEEYMSGINLKAFKIFSTDSSLILLFYNEVFLSRVLFCKDNMDFLNKFGYSSDMSLLDSLNLLKERYRSSCCPHEMGIFLGIPLPDVKDFMYGNDKKCVCCGYWKVYNDREQALKTFENYNRSKHNFIKLIRKKMEIVKVVKMLSSAAAEI</sequence>
<evidence type="ECO:0000313" key="1">
    <source>
        <dbReference type="EMBL" id="PRR85201.1"/>
    </source>
</evidence>
<accession>A0A2T0BMV9</accession>
<gene>
    <name evidence="1" type="ORF">CLLU_18450</name>
</gene>
<protein>
    <recommendedName>
        <fullName evidence="3">DUF3793 domain-containing protein</fullName>
    </recommendedName>
</protein>
<evidence type="ECO:0008006" key="3">
    <source>
        <dbReference type="Google" id="ProtNLM"/>
    </source>
</evidence>
<dbReference type="OrthoDB" id="5393676at2"/>
<dbReference type="AlphaFoldDB" id="A0A2T0BMV9"/>